<evidence type="ECO:0000313" key="7">
    <source>
        <dbReference type="Proteomes" id="UP000000759"/>
    </source>
</evidence>
<dbReference type="RefSeq" id="XP_002184119.1">
    <property type="nucleotide sequence ID" value="XM_002184083.1"/>
</dbReference>
<gene>
    <name evidence="6" type="ORF">PHATRDRAFT_49480</name>
</gene>
<dbReference type="EMBL" id="CM000624">
    <property type="protein sequence ID" value="EEC44297.1"/>
    <property type="molecule type" value="Genomic_DNA"/>
</dbReference>
<dbReference type="GeneID" id="7195946"/>
<dbReference type="InterPro" id="IPR003819">
    <property type="entry name" value="TauD/TfdA-like"/>
</dbReference>
<name>B7GAR2_PHATC</name>
<proteinExistence type="predicted"/>
<organism evidence="6 7">
    <name type="scientific">Phaeodactylum tricornutum (strain CCAP 1055/1)</name>
    <dbReference type="NCBI Taxonomy" id="556484"/>
    <lineage>
        <taxon>Eukaryota</taxon>
        <taxon>Sar</taxon>
        <taxon>Stramenopiles</taxon>
        <taxon>Ochrophyta</taxon>
        <taxon>Bacillariophyta</taxon>
        <taxon>Bacillariophyceae</taxon>
        <taxon>Bacillariophycidae</taxon>
        <taxon>Naviculales</taxon>
        <taxon>Phaeodactylaceae</taxon>
        <taxon>Phaeodactylum</taxon>
    </lineage>
</organism>
<keyword evidence="4" id="KW-0560">Oxidoreductase</keyword>
<dbReference type="STRING" id="556484.B7GAR2"/>
<dbReference type="Proteomes" id="UP000000759">
    <property type="component" value="Chromosome 22"/>
</dbReference>
<dbReference type="InterPro" id="IPR042098">
    <property type="entry name" value="TauD-like_sf"/>
</dbReference>
<dbReference type="GO" id="GO:0016491">
    <property type="term" value="F:oxidoreductase activity"/>
    <property type="evidence" value="ECO:0007669"/>
    <property type="project" value="UniProtKB-KW"/>
</dbReference>
<evidence type="ECO:0000259" key="5">
    <source>
        <dbReference type="Pfam" id="PF02668"/>
    </source>
</evidence>
<dbReference type="PANTHER" id="PTHR10696:SF51">
    <property type="entry name" value="TRIMETHYLLYSINE DIOXYGENASE, MITOCHONDRIAL"/>
    <property type="match status" value="1"/>
</dbReference>
<dbReference type="Pfam" id="PF02668">
    <property type="entry name" value="TauD"/>
    <property type="match status" value="1"/>
</dbReference>
<evidence type="ECO:0000256" key="4">
    <source>
        <dbReference type="ARBA" id="ARBA00023002"/>
    </source>
</evidence>
<dbReference type="AlphaFoldDB" id="B7GAR2"/>
<comment type="pathway">
    <text evidence="2">Amine and polyamine biosynthesis; carnitine biosynthesis.</text>
</comment>
<dbReference type="PANTHER" id="PTHR10696">
    <property type="entry name" value="GAMMA-BUTYROBETAINE HYDROXYLASE-RELATED"/>
    <property type="match status" value="1"/>
</dbReference>
<dbReference type="GO" id="GO:0005739">
    <property type="term" value="C:mitochondrion"/>
    <property type="evidence" value="ECO:0007669"/>
    <property type="project" value="TreeGrafter"/>
</dbReference>
<evidence type="ECO:0000256" key="3">
    <source>
        <dbReference type="ARBA" id="ARBA00022873"/>
    </source>
</evidence>
<reference evidence="6 7" key="1">
    <citation type="journal article" date="2008" name="Nature">
        <title>The Phaeodactylum genome reveals the evolutionary history of diatom genomes.</title>
        <authorList>
            <person name="Bowler C."/>
            <person name="Allen A.E."/>
            <person name="Badger J.H."/>
            <person name="Grimwood J."/>
            <person name="Jabbari K."/>
            <person name="Kuo A."/>
            <person name="Maheswari U."/>
            <person name="Martens C."/>
            <person name="Maumus F."/>
            <person name="Otillar R.P."/>
            <person name="Rayko E."/>
            <person name="Salamov A."/>
            <person name="Vandepoele K."/>
            <person name="Beszteri B."/>
            <person name="Gruber A."/>
            <person name="Heijde M."/>
            <person name="Katinka M."/>
            <person name="Mock T."/>
            <person name="Valentin K."/>
            <person name="Verret F."/>
            <person name="Berges J.A."/>
            <person name="Brownlee C."/>
            <person name="Cadoret J.P."/>
            <person name="Chiovitti A."/>
            <person name="Choi C.J."/>
            <person name="Coesel S."/>
            <person name="De Martino A."/>
            <person name="Detter J.C."/>
            <person name="Durkin C."/>
            <person name="Falciatore A."/>
            <person name="Fournet J."/>
            <person name="Haruta M."/>
            <person name="Huysman M.J."/>
            <person name="Jenkins B.D."/>
            <person name="Jiroutova K."/>
            <person name="Jorgensen R.E."/>
            <person name="Joubert Y."/>
            <person name="Kaplan A."/>
            <person name="Kroger N."/>
            <person name="Kroth P.G."/>
            <person name="La Roche J."/>
            <person name="Lindquist E."/>
            <person name="Lommer M."/>
            <person name="Martin-Jezequel V."/>
            <person name="Lopez P.J."/>
            <person name="Lucas S."/>
            <person name="Mangogna M."/>
            <person name="McGinnis K."/>
            <person name="Medlin L.K."/>
            <person name="Montsant A."/>
            <person name="Oudot-Le Secq M.P."/>
            <person name="Napoli C."/>
            <person name="Obornik M."/>
            <person name="Parker M.S."/>
            <person name="Petit J.L."/>
            <person name="Porcel B.M."/>
            <person name="Poulsen N."/>
            <person name="Robison M."/>
            <person name="Rychlewski L."/>
            <person name="Rynearson T.A."/>
            <person name="Schmutz J."/>
            <person name="Shapiro H."/>
            <person name="Siaut M."/>
            <person name="Stanley M."/>
            <person name="Sussman M.R."/>
            <person name="Taylor A.R."/>
            <person name="Vardi A."/>
            <person name="von Dassow P."/>
            <person name="Vyverman W."/>
            <person name="Willis A."/>
            <person name="Wyrwicz L.S."/>
            <person name="Rokhsar D.S."/>
            <person name="Weissenbach J."/>
            <person name="Armbrust E.V."/>
            <person name="Green B.R."/>
            <person name="Van de Peer Y."/>
            <person name="Grigoriev I.V."/>
        </authorList>
    </citation>
    <scope>NUCLEOTIDE SEQUENCE [LARGE SCALE GENOMIC DNA]</scope>
    <source>
        <strain evidence="6 7">CCAP 1055/1</strain>
    </source>
</reference>
<dbReference type="Gene3D" id="3.60.130.10">
    <property type="entry name" value="Clavaminate synthase-like"/>
    <property type="match status" value="1"/>
</dbReference>
<dbReference type="PaxDb" id="2850-Phatr49480"/>
<dbReference type="OrthoDB" id="408743at2759"/>
<comment type="cofactor">
    <cofactor evidence="1">
        <name>L-ascorbate</name>
        <dbReference type="ChEBI" id="CHEBI:38290"/>
    </cofactor>
</comment>
<keyword evidence="7" id="KW-1185">Reference proteome</keyword>
<sequence length="486" mass="53420">MSKLARTMASSCARPQWQTQDRTVYITYCRFGAIKQARPLHLRCIRRLVSVCTETQDFPVRSLPAQFLRAADPSNYDANGQRVDVAYDSETGKPMHVSSSKTDVDIRDCVLVDNAYRVTWKDGRVSEYTKAWVQAQVESWQGTQYKVEESRKRVLWTGFTAESVRSSTELYLQFGDVLQPIGWKQALRSLYRYGIVLVRNTPTTDGGAGIAALAAAIGGGSVKNHTSLVPGYLDGSSDVICSPQGTDGPLRTLYGTVWSTTSSGQPVGTSTADSAYGHASLPLHTDMTYMRDPPGLQIFTMARPATKGGESVFGDGFAAAEFLRGTNPAAFATLSSTTRRYRSVDASTGWHLEASGPIITVLDRNGHQDSVVGIRHNDLDRLPDLPPPSADPDEFYSQLIEAHQAWDEILARDDFRLVIGLEPGETMVVANQVKMSGLDRMLPSTDPFESARHVTYLTFFRPFVNFKSAVSTDASVSTLASHRRVP</sequence>
<dbReference type="OMA" id="HTDMTYM"/>
<dbReference type="eggNOG" id="KOG3889">
    <property type="taxonomic scope" value="Eukaryota"/>
</dbReference>
<evidence type="ECO:0000256" key="1">
    <source>
        <dbReference type="ARBA" id="ARBA00001961"/>
    </source>
</evidence>
<evidence type="ECO:0000313" key="6">
    <source>
        <dbReference type="EMBL" id="EEC44297.1"/>
    </source>
</evidence>
<evidence type="ECO:0000256" key="2">
    <source>
        <dbReference type="ARBA" id="ARBA00005022"/>
    </source>
</evidence>
<dbReference type="KEGG" id="pti:PHATRDRAFT_49480"/>
<feature type="domain" description="TauD/TfdA-like" evidence="5">
    <location>
        <begin position="172"/>
        <end position="432"/>
    </location>
</feature>
<dbReference type="InParanoid" id="B7GAR2"/>
<keyword evidence="3" id="KW-0124">Carnitine biosynthesis</keyword>
<reference evidence="7" key="2">
    <citation type="submission" date="2008-08" db="EMBL/GenBank/DDBJ databases">
        <authorList>
            <consortium name="Diatom Consortium"/>
            <person name="Grigoriev I."/>
            <person name="Grimwood J."/>
            <person name="Kuo A."/>
            <person name="Otillar R.P."/>
            <person name="Salamov A."/>
            <person name="Detter J.C."/>
            <person name="Lindquist E."/>
            <person name="Shapiro H."/>
            <person name="Lucas S."/>
            <person name="Glavina del Rio T."/>
            <person name="Pitluck S."/>
            <person name="Rokhsar D."/>
            <person name="Bowler C."/>
        </authorList>
    </citation>
    <scope>GENOME REANNOTATION</scope>
    <source>
        <strain evidence="7">CCAP 1055/1</strain>
    </source>
</reference>
<dbReference type="HOGENOM" id="CLU_562001_0_0_1"/>
<dbReference type="SUPFAM" id="SSF51197">
    <property type="entry name" value="Clavaminate synthase-like"/>
    <property type="match status" value="1"/>
</dbReference>
<protein>
    <recommendedName>
        <fullName evidence="5">TauD/TfdA-like domain-containing protein</fullName>
    </recommendedName>
</protein>
<dbReference type="InterPro" id="IPR050411">
    <property type="entry name" value="AlphaKG_dependent_hydroxylases"/>
</dbReference>
<dbReference type="GO" id="GO:0045329">
    <property type="term" value="P:carnitine biosynthetic process"/>
    <property type="evidence" value="ECO:0007669"/>
    <property type="project" value="UniProtKB-KW"/>
</dbReference>
<accession>B7GAR2</accession>